<dbReference type="EMBL" id="JAVFWL010000005">
    <property type="protein sequence ID" value="KAK6753904.1"/>
    <property type="molecule type" value="Genomic_DNA"/>
</dbReference>
<accession>A0ABR1DTZ3</accession>
<evidence type="ECO:0000313" key="1">
    <source>
        <dbReference type="EMBL" id="KAK6753904.1"/>
    </source>
</evidence>
<name>A0ABR1DTZ3_NECAM</name>
<protein>
    <submittedName>
        <fullName evidence="1">Uncharacterized protein</fullName>
    </submittedName>
</protein>
<organism evidence="1 2">
    <name type="scientific">Necator americanus</name>
    <name type="common">Human hookworm</name>
    <dbReference type="NCBI Taxonomy" id="51031"/>
    <lineage>
        <taxon>Eukaryota</taxon>
        <taxon>Metazoa</taxon>
        <taxon>Ecdysozoa</taxon>
        <taxon>Nematoda</taxon>
        <taxon>Chromadorea</taxon>
        <taxon>Rhabditida</taxon>
        <taxon>Rhabditina</taxon>
        <taxon>Rhabditomorpha</taxon>
        <taxon>Strongyloidea</taxon>
        <taxon>Ancylostomatidae</taxon>
        <taxon>Bunostominae</taxon>
        <taxon>Necator</taxon>
    </lineage>
</organism>
<reference evidence="1 2" key="1">
    <citation type="submission" date="2023-08" db="EMBL/GenBank/DDBJ databases">
        <title>A Necator americanus chromosomal reference genome.</title>
        <authorList>
            <person name="Ilik V."/>
            <person name="Petrzelkova K.J."/>
            <person name="Pardy F."/>
            <person name="Fuh T."/>
            <person name="Niatou-Singa F.S."/>
            <person name="Gouil Q."/>
            <person name="Baker L."/>
            <person name="Ritchie M.E."/>
            <person name="Jex A.R."/>
            <person name="Gazzola D."/>
            <person name="Li H."/>
            <person name="Toshio Fujiwara R."/>
            <person name="Zhan B."/>
            <person name="Aroian R.V."/>
            <person name="Pafco B."/>
            <person name="Schwarz E.M."/>
        </authorList>
    </citation>
    <scope>NUCLEOTIDE SEQUENCE [LARGE SCALE GENOMIC DNA]</scope>
    <source>
        <strain evidence="1 2">Aroian</strain>
        <tissue evidence="1">Whole animal</tissue>
    </source>
</reference>
<gene>
    <name evidence="1" type="primary">Necator_chrV.g17887</name>
    <name evidence="1" type="ORF">RB195_013097</name>
</gene>
<keyword evidence="2" id="KW-1185">Reference proteome</keyword>
<evidence type="ECO:0000313" key="2">
    <source>
        <dbReference type="Proteomes" id="UP001303046"/>
    </source>
</evidence>
<dbReference type="Proteomes" id="UP001303046">
    <property type="component" value="Unassembled WGS sequence"/>
</dbReference>
<proteinExistence type="predicted"/>
<comment type="caution">
    <text evidence="1">The sequence shown here is derived from an EMBL/GenBank/DDBJ whole genome shotgun (WGS) entry which is preliminary data.</text>
</comment>
<sequence>MVPPRSQPLAQPHRFERCSSRNCTVLRILLITSALDLMLQSPYFMHREFISILQTSLVPCERTHNKSMSTAAKSGRMSMRRCAYAFDFNSESLWVYGRACG</sequence>